<proteinExistence type="predicted"/>
<keyword evidence="4" id="KW-1185">Reference proteome</keyword>
<dbReference type="Proteomes" id="UP000713904">
    <property type="component" value="Unassembled WGS sequence"/>
</dbReference>
<evidence type="ECO:0000256" key="1">
    <source>
        <dbReference type="SAM" id="Coils"/>
    </source>
</evidence>
<reference evidence="3 4" key="1">
    <citation type="submission" date="2020-05" db="EMBL/GenBank/DDBJ databases">
        <title>Draft genome of xy-202 and genomic insight in genome of the genus Peptostreptococcus.</title>
        <authorList>
            <person name="Zhang Z."/>
        </authorList>
    </citation>
    <scope>NUCLEOTIDE SEQUENCE [LARGE SCALE GENOMIC DNA]</scope>
    <source>
        <strain evidence="3 4">DSM 27025</strain>
    </source>
</reference>
<protein>
    <recommendedName>
        <fullName evidence="2">DUF6602 domain-containing protein</fullName>
    </recommendedName>
</protein>
<evidence type="ECO:0000313" key="4">
    <source>
        <dbReference type="Proteomes" id="UP000713904"/>
    </source>
</evidence>
<accession>A0ABR6TLJ2</accession>
<dbReference type="EMBL" id="JABGBW010000003">
    <property type="protein sequence ID" value="MBC2576274.1"/>
    <property type="molecule type" value="Genomic_DNA"/>
</dbReference>
<sequence>MNNDNKDKEDKYKHISNIKRNYRKMEEELITQLNYVTSHGVTLGSNREYVWKSLFERIIPKKFNIDRSVFIMDSYGNISKEVDLAIYDEQYTPYIFRYGTIKFIPVEAVAAVIECKSILKYDSNTKDTLSNWVKSITMLNTGLNSLVRINTGIHDGINLEELNEKSRITQTSTTPIKILCHMGSYKNEDEKFDIVIKASKENLEIEYNSDYTNLLDWYLHLNHYNDLNDEKSCNKEMENLKDKREKIQEYIEIEKMASKAGYDKLKKNNLETYKISDNNILSFIFQFNQLLMLINNPLFFPHMDYVNMFNKYEEKDE</sequence>
<evidence type="ECO:0000259" key="2">
    <source>
        <dbReference type="Pfam" id="PF20247"/>
    </source>
</evidence>
<organism evidence="3 4">
    <name type="scientific">Peptostreptococcus canis</name>
    <dbReference type="NCBI Taxonomy" id="1159213"/>
    <lineage>
        <taxon>Bacteria</taxon>
        <taxon>Bacillati</taxon>
        <taxon>Bacillota</taxon>
        <taxon>Clostridia</taxon>
        <taxon>Peptostreptococcales</taxon>
        <taxon>Peptostreptococcaceae</taxon>
        <taxon>Peptostreptococcus</taxon>
    </lineage>
</organism>
<comment type="caution">
    <text evidence="3">The sequence shown here is derived from an EMBL/GenBank/DDBJ whole genome shotgun (WGS) entry which is preliminary data.</text>
</comment>
<keyword evidence="1" id="KW-0175">Coiled coil</keyword>
<dbReference type="Pfam" id="PF20247">
    <property type="entry name" value="DUF6602"/>
    <property type="match status" value="1"/>
</dbReference>
<name>A0ABR6TLJ2_9FIRM</name>
<feature type="coiled-coil region" evidence="1">
    <location>
        <begin position="230"/>
        <end position="257"/>
    </location>
</feature>
<feature type="domain" description="DUF6602" evidence="2">
    <location>
        <begin position="36"/>
        <end position="137"/>
    </location>
</feature>
<dbReference type="CDD" id="cd21173">
    <property type="entry name" value="NucC-like"/>
    <property type="match status" value="1"/>
</dbReference>
<dbReference type="RefSeq" id="WP_185624288.1">
    <property type="nucleotide sequence ID" value="NZ_JABGBW010000003.1"/>
</dbReference>
<dbReference type="InterPro" id="IPR046537">
    <property type="entry name" value="DUF6602"/>
</dbReference>
<evidence type="ECO:0000313" key="3">
    <source>
        <dbReference type="EMBL" id="MBC2576274.1"/>
    </source>
</evidence>
<gene>
    <name evidence="3" type="ORF">HLB29_06200</name>
</gene>